<gene>
    <name evidence="1" type="ORF">IRJ18_18365</name>
</gene>
<dbReference type="RefSeq" id="WP_194107748.1">
    <property type="nucleotide sequence ID" value="NZ_JADFFM010000002.1"/>
</dbReference>
<dbReference type="SUPFAM" id="SSF55961">
    <property type="entry name" value="Bet v1-like"/>
    <property type="match status" value="1"/>
</dbReference>
<dbReference type="Proteomes" id="UP000632774">
    <property type="component" value="Unassembled WGS sequence"/>
</dbReference>
<dbReference type="InterPro" id="IPR023393">
    <property type="entry name" value="START-like_dom_sf"/>
</dbReference>
<protein>
    <submittedName>
        <fullName evidence="1">SRPBCC family protein</fullName>
    </submittedName>
</protein>
<accession>A0ABR9XMA3</accession>
<comment type="caution">
    <text evidence="1">The sequence shown here is derived from an EMBL/GenBank/DDBJ whole genome shotgun (WGS) entry which is preliminary data.</text>
</comment>
<dbReference type="Gene3D" id="3.30.530.20">
    <property type="match status" value="1"/>
</dbReference>
<sequence>MPTIKLITSINAPVEVCFDLARSIDLHKTSMQHTGEKAVAGITDGLIGLNETVTWRARHFGIAMEMTSKITELRYAISFTDEQVKGPFKKLKHLHTFQQSGKYTIMTDYFEFESPLGFLGRLADKLMMKAYLTQLLLKRNKTIKETAENAKNL</sequence>
<evidence type="ECO:0000313" key="1">
    <source>
        <dbReference type="EMBL" id="MBE9668340.1"/>
    </source>
</evidence>
<reference evidence="1 2" key="1">
    <citation type="submission" date="2020-10" db="EMBL/GenBank/DDBJ databases">
        <title>Mucilaginibacter mali sp. nov., isolated from rhizosphere soil of apple orchard.</title>
        <authorList>
            <person name="Lee J.-S."/>
            <person name="Kim H.S."/>
            <person name="Kim J.-S."/>
        </authorList>
    </citation>
    <scope>NUCLEOTIDE SEQUENCE [LARGE SCALE GENOMIC DNA]</scope>
    <source>
        <strain evidence="1 2">KCTC 23157</strain>
    </source>
</reference>
<keyword evidence="2" id="KW-1185">Reference proteome</keyword>
<evidence type="ECO:0000313" key="2">
    <source>
        <dbReference type="Proteomes" id="UP000632774"/>
    </source>
</evidence>
<organism evidence="1 2">
    <name type="scientific">Mucilaginibacter boryungensis</name>
    <dbReference type="NCBI Taxonomy" id="768480"/>
    <lineage>
        <taxon>Bacteria</taxon>
        <taxon>Pseudomonadati</taxon>
        <taxon>Bacteroidota</taxon>
        <taxon>Sphingobacteriia</taxon>
        <taxon>Sphingobacteriales</taxon>
        <taxon>Sphingobacteriaceae</taxon>
        <taxon>Mucilaginibacter</taxon>
    </lineage>
</organism>
<dbReference type="EMBL" id="JADFFM010000002">
    <property type="protein sequence ID" value="MBE9668340.1"/>
    <property type="molecule type" value="Genomic_DNA"/>
</dbReference>
<dbReference type="CDD" id="cd07820">
    <property type="entry name" value="SRPBCC_3"/>
    <property type="match status" value="1"/>
</dbReference>
<name>A0ABR9XMA3_9SPHI</name>
<proteinExistence type="predicted"/>